<accession>A0A177D077</accession>
<reference evidence="4 5" key="1">
    <citation type="submission" date="2016-05" db="EMBL/GenBank/DDBJ databases">
        <title>Comparative analysis of secretome profiles of manganese(II)-oxidizing ascomycete fungi.</title>
        <authorList>
            <consortium name="DOE Joint Genome Institute"/>
            <person name="Zeiner C.A."/>
            <person name="Purvine S.O."/>
            <person name="Zink E.M."/>
            <person name="Wu S."/>
            <person name="Pasa-Tolic L."/>
            <person name="Chaput D.L."/>
            <person name="Haridas S."/>
            <person name="Grigoriev I.V."/>
            <person name="Santelli C.M."/>
            <person name="Hansel C.M."/>
        </authorList>
    </citation>
    <scope>NUCLEOTIDE SEQUENCE [LARGE SCALE GENOMIC DNA]</scope>
    <source>
        <strain evidence="4 5">AP3s5-JAC2a</strain>
    </source>
</reference>
<dbReference type="SMART" id="SM00062">
    <property type="entry name" value="PBPb"/>
    <property type="match status" value="1"/>
</dbReference>
<dbReference type="Proteomes" id="UP000077069">
    <property type="component" value="Unassembled WGS sequence"/>
</dbReference>
<feature type="chain" id="PRO_5008058841" evidence="2">
    <location>
        <begin position="20"/>
        <end position="271"/>
    </location>
</feature>
<gene>
    <name evidence="4" type="ORF">CC84DRAFT_1160322</name>
</gene>
<dbReference type="EMBL" id="KV441548">
    <property type="protein sequence ID" value="OAG13103.1"/>
    <property type="molecule type" value="Genomic_DNA"/>
</dbReference>
<dbReference type="InterPro" id="IPR001638">
    <property type="entry name" value="Solute-binding_3/MltF_N"/>
</dbReference>
<evidence type="ECO:0000313" key="4">
    <source>
        <dbReference type="EMBL" id="OAG13103.1"/>
    </source>
</evidence>
<evidence type="ECO:0000259" key="3">
    <source>
        <dbReference type="SMART" id="SM00062"/>
    </source>
</evidence>
<proteinExistence type="predicted"/>
<evidence type="ECO:0000256" key="1">
    <source>
        <dbReference type="ARBA" id="ARBA00022729"/>
    </source>
</evidence>
<feature type="domain" description="Solute-binding protein family 3/N-terminal" evidence="3">
    <location>
        <begin position="36"/>
        <end position="268"/>
    </location>
</feature>
<dbReference type="Pfam" id="PF00497">
    <property type="entry name" value="SBP_bac_3"/>
    <property type="match status" value="1"/>
</dbReference>
<dbReference type="Gene3D" id="3.40.190.10">
    <property type="entry name" value="Periplasmic binding protein-like II"/>
    <property type="match status" value="2"/>
</dbReference>
<sequence length="271" mass="28952">MKPLSIAALLTAGVGLVTATTSPSSNVLDDIIARGYLRVGTTGDYAPFTHVTKLTNSTTGTDLIGADIDMAESLSSALGLTSPPIFVKTVWANLATNISTGAFDIGMGGISITLARALKAFFSTPVLRVGKVACVPCSRVSEFSSLAAIDRAGIKVATPAGGSNEAFDRANFQTAEIVVYPVNSDIFRALLNETADVVVTDRVEAELWAGLYPDVLCAVHAETPYSFEELGYIMPRDVVWQNFVNEWLRIQQGSGAWNSTMAAWMKYDWGL</sequence>
<dbReference type="PANTHER" id="PTHR35936">
    <property type="entry name" value="MEMBRANE-BOUND LYTIC MUREIN TRANSGLYCOSYLASE F"/>
    <property type="match status" value="1"/>
</dbReference>
<name>A0A177D077_9PLEO</name>
<dbReference type="PANTHER" id="PTHR35936:SF19">
    <property type="entry name" value="AMINO-ACID-BINDING PROTEIN YXEM-RELATED"/>
    <property type="match status" value="1"/>
</dbReference>
<dbReference type="GeneID" id="28760958"/>
<protein>
    <submittedName>
        <fullName evidence="4">Cyclohexadienyl dehydratase</fullName>
    </submittedName>
</protein>
<dbReference type="OrthoDB" id="406464at2759"/>
<keyword evidence="5" id="KW-1185">Reference proteome</keyword>
<dbReference type="InParanoid" id="A0A177D077"/>
<dbReference type="AlphaFoldDB" id="A0A177D077"/>
<dbReference type="SUPFAM" id="SSF53850">
    <property type="entry name" value="Periplasmic binding protein-like II"/>
    <property type="match status" value="1"/>
</dbReference>
<evidence type="ECO:0000313" key="5">
    <source>
        <dbReference type="Proteomes" id="UP000077069"/>
    </source>
</evidence>
<dbReference type="STRING" id="1460663.A0A177D077"/>
<evidence type="ECO:0000256" key="2">
    <source>
        <dbReference type="SAM" id="SignalP"/>
    </source>
</evidence>
<feature type="signal peptide" evidence="2">
    <location>
        <begin position="1"/>
        <end position="19"/>
    </location>
</feature>
<dbReference type="RefSeq" id="XP_018043468.1">
    <property type="nucleotide sequence ID" value="XM_018177472.1"/>
</dbReference>
<organism evidence="4 5">
    <name type="scientific">Paraphaeosphaeria sporulosa</name>
    <dbReference type="NCBI Taxonomy" id="1460663"/>
    <lineage>
        <taxon>Eukaryota</taxon>
        <taxon>Fungi</taxon>
        <taxon>Dikarya</taxon>
        <taxon>Ascomycota</taxon>
        <taxon>Pezizomycotina</taxon>
        <taxon>Dothideomycetes</taxon>
        <taxon>Pleosporomycetidae</taxon>
        <taxon>Pleosporales</taxon>
        <taxon>Massarineae</taxon>
        <taxon>Didymosphaeriaceae</taxon>
        <taxon>Paraphaeosphaeria</taxon>
    </lineage>
</organism>
<keyword evidence="1 2" id="KW-0732">Signal</keyword>